<feature type="transmembrane region" description="Helical" evidence="1">
    <location>
        <begin position="20"/>
        <end position="42"/>
    </location>
</feature>
<dbReference type="OrthoDB" id="5405464at2"/>
<accession>A0A1I1WTX3</accession>
<dbReference type="RefSeq" id="WP_091877532.1">
    <property type="nucleotide sequence ID" value="NZ_FOLD01000053.1"/>
</dbReference>
<dbReference type="EMBL" id="FOLD01000053">
    <property type="protein sequence ID" value="SFD98479.1"/>
    <property type="molecule type" value="Genomic_DNA"/>
</dbReference>
<reference evidence="3" key="1">
    <citation type="submission" date="2016-10" db="EMBL/GenBank/DDBJ databases">
        <authorList>
            <person name="Varghese N."/>
            <person name="Submissions S."/>
        </authorList>
    </citation>
    <scope>NUCLEOTIDE SEQUENCE [LARGE SCALE GENOMIC DNA]</scope>
    <source>
        <strain evidence="3">CGMCC 1.12041</strain>
    </source>
</reference>
<keyword evidence="1" id="KW-1133">Transmembrane helix</keyword>
<evidence type="ECO:0000313" key="2">
    <source>
        <dbReference type="EMBL" id="SFD98479.1"/>
    </source>
</evidence>
<feature type="transmembrane region" description="Helical" evidence="1">
    <location>
        <begin position="54"/>
        <end position="71"/>
    </location>
</feature>
<sequence>MSQDLVMDRGTEDAKQFARLLYIAHALTFLFSAGLLSILVLIVNYVKRPETQGTIVYSHHSWMIGAFWWYVVWSAVAWVLAVTVIGIPLALLVWGAAWLWAAYRIIRGFLDLNSNRAMPV</sequence>
<feature type="transmembrane region" description="Helical" evidence="1">
    <location>
        <begin position="77"/>
        <end position="101"/>
    </location>
</feature>
<proteinExistence type="predicted"/>
<evidence type="ECO:0000256" key="1">
    <source>
        <dbReference type="SAM" id="Phobius"/>
    </source>
</evidence>
<dbReference type="Proteomes" id="UP000198639">
    <property type="component" value="Unassembled WGS sequence"/>
</dbReference>
<dbReference type="AlphaFoldDB" id="A0A1I1WTX3"/>
<keyword evidence="1" id="KW-0812">Transmembrane</keyword>
<protein>
    <submittedName>
        <fullName evidence="2">Uncharacterized membrane protein</fullName>
    </submittedName>
</protein>
<gene>
    <name evidence="2" type="ORF">SAMN05216204_15312</name>
</gene>
<evidence type="ECO:0000313" key="3">
    <source>
        <dbReference type="Proteomes" id="UP000198639"/>
    </source>
</evidence>
<dbReference type="STRING" id="1164594.SAMN05216204_15312"/>
<keyword evidence="3" id="KW-1185">Reference proteome</keyword>
<organism evidence="2 3">
    <name type="scientific">Massilia yuzhufengensis</name>
    <dbReference type="NCBI Taxonomy" id="1164594"/>
    <lineage>
        <taxon>Bacteria</taxon>
        <taxon>Pseudomonadati</taxon>
        <taxon>Pseudomonadota</taxon>
        <taxon>Betaproteobacteria</taxon>
        <taxon>Burkholderiales</taxon>
        <taxon>Oxalobacteraceae</taxon>
        <taxon>Telluria group</taxon>
        <taxon>Massilia</taxon>
    </lineage>
</organism>
<keyword evidence="1" id="KW-0472">Membrane</keyword>
<name>A0A1I1WTX3_9BURK</name>